<accession>A0A6A6QR07</accession>
<sequence length="81" mass="9253">MFSFLRRSCSARHLVHSLTYSAVRRGRRYFLIAAAWAILRLLVPPCRIPGLVGNLDAHIPSPRERLERPAAGLGEQRWTDE</sequence>
<reference evidence="1" key="1">
    <citation type="journal article" date="2020" name="Stud. Mycol.">
        <title>101 Dothideomycetes genomes: a test case for predicting lifestyles and emergence of pathogens.</title>
        <authorList>
            <person name="Haridas S."/>
            <person name="Albert R."/>
            <person name="Binder M."/>
            <person name="Bloem J."/>
            <person name="Labutti K."/>
            <person name="Salamov A."/>
            <person name="Andreopoulos B."/>
            <person name="Baker S."/>
            <person name="Barry K."/>
            <person name="Bills G."/>
            <person name="Bluhm B."/>
            <person name="Cannon C."/>
            <person name="Castanera R."/>
            <person name="Culley D."/>
            <person name="Daum C."/>
            <person name="Ezra D."/>
            <person name="Gonzalez J."/>
            <person name="Henrissat B."/>
            <person name="Kuo A."/>
            <person name="Liang C."/>
            <person name="Lipzen A."/>
            <person name="Lutzoni F."/>
            <person name="Magnuson J."/>
            <person name="Mondo S."/>
            <person name="Nolan M."/>
            <person name="Ohm R."/>
            <person name="Pangilinan J."/>
            <person name="Park H.-J."/>
            <person name="Ramirez L."/>
            <person name="Alfaro M."/>
            <person name="Sun H."/>
            <person name="Tritt A."/>
            <person name="Yoshinaga Y."/>
            <person name="Zwiers L.-H."/>
            <person name="Turgeon B."/>
            <person name="Goodwin S."/>
            <person name="Spatafora J."/>
            <person name="Crous P."/>
            <person name="Grigoriev I."/>
        </authorList>
    </citation>
    <scope>NUCLEOTIDE SEQUENCE</scope>
    <source>
        <strain evidence="1">CBS 269.34</strain>
    </source>
</reference>
<keyword evidence="2" id="KW-1185">Reference proteome</keyword>
<protein>
    <submittedName>
        <fullName evidence="1">Uncharacterized protein</fullName>
    </submittedName>
</protein>
<name>A0A6A6QR07_9PEZI</name>
<organism evidence="1 2">
    <name type="scientific">Lophium mytilinum</name>
    <dbReference type="NCBI Taxonomy" id="390894"/>
    <lineage>
        <taxon>Eukaryota</taxon>
        <taxon>Fungi</taxon>
        <taxon>Dikarya</taxon>
        <taxon>Ascomycota</taxon>
        <taxon>Pezizomycotina</taxon>
        <taxon>Dothideomycetes</taxon>
        <taxon>Pleosporomycetidae</taxon>
        <taxon>Mytilinidiales</taxon>
        <taxon>Mytilinidiaceae</taxon>
        <taxon>Lophium</taxon>
    </lineage>
</organism>
<dbReference type="Proteomes" id="UP000799750">
    <property type="component" value="Unassembled WGS sequence"/>
</dbReference>
<gene>
    <name evidence="1" type="ORF">BU16DRAFT_51268</name>
</gene>
<proteinExistence type="predicted"/>
<evidence type="ECO:0000313" key="1">
    <source>
        <dbReference type="EMBL" id="KAF2494928.1"/>
    </source>
</evidence>
<dbReference type="AlphaFoldDB" id="A0A6A6QR07"/>
<evidence type="ECO:0000313" key="2">
    <source>
        <dbReference type="Proteomes" id="UP000799750"/>
    </source>
</evidence>
<dbReference type="EMBL" id="MU004190">
    <property type="protein sequence ID" value="KAF2494928.1"/>
    <property type="molecule type" value="Genomic_DNA"/>
</dbReference>